<dbReference type="InterPro" id="IPR001173">
    <property type="entry name" value="Glyco_trans_2-like"/>
</dbReference>
<dbReference type="Gene3D" id="3.90.550.10">
    <property type="entry name" value="Spore Coat Polysaccharide Biosynthesis Protein SpsA, Chain A"/>
    <property type="match status" value="1"/>
</dbReference>
<organism evidence="2 3">
    <name type="scientific">Pedobacter yonginense</name>
    <dbReference type="NCBI Taxonomy" id="651869"/>
    <lineage>
        <taxon>Bacteria</taxon>
        <taxon>Pseudomonadati</taxon>
        <taxon>Bacteroidota</taxon>
        <taxon>Sphingobacteriia</taxon>
        <taxon>Sphingobacteriales</taxon>
        <taxon>Sphingobacteriaceae</taxon>
        <taxon>Pedobacter</taxon>
    </lineage>
</organism>
<dbReference type="PANTHER" id="PTHR22916">
    <property type="entry name" value="GLYCOSYLTRANSFERASE"/>
    <property type="match status" value="1"/>
</dbReference>
<dbReference type="Pfam" id="PF00535">
    <property type="entry name" value="Glycos_transf_2"/>
    <property type="match status" value="1"/>
</dbReference>
<proteinExistence type="predicted"/>
<name>A0A317EJA4_9SPHI</name>
<dbReference type="OrthoDB" id="597270at2"/>
<dbReference type="EMBL" id="QGNZ01000004">
    <property type="protein sequence ID" value="PWS26395.1"/>
    <property type="molecule type" value="Genomic_DNA"/>
</dbReference>
<dbReference type="InterPro" id="IPR029044">
    <property type="entry name" value="Nucleotide-diphossugar_trans"/>
</dbReference>
<dbReference type="PANTHER" id="PTHR22916:SF3">
    <property type="entry name" value="UDP-GLCNAC:BETAGAL BETA-1,3-N-ACETYLGLUCOSAMINYLTRANSFERASE-LIKE PROTEIN 1"/>
    <property type="match status" value="1"/>
</dbReference>
<dbReference type="RefSeq" id="WP_109926961.1">
    <property type="nucleotide sequence ID" value="NZ_QGNZ01000004.1"/>
</dbReference>
<evidence type="ECO:0000313" key="3">
    <source>
        <dbReference type="Proteomes" id="UP000245379"/>
    </source>
</evidence>
<accession>A0A317EJA4</accession>
<evidence type="ECO:0000259" key="1">
    <source>
        <dbReference type="Pfam" id="PF00535"/>
    </source>
</evidence>
<dbReference type="Proteomes" id="UP000245379">
    <property type="component" value="Unassembled WGS sequence"/>
</dbReference>
<dbReference type="SUPFAM" id="SSF53448">
    <property type="entry name" value="Nucleotide-diphospho-sugar transferases"/>
    <property type="match status" value="1"/>
</dbReference>
<sequence length="310" mass="35919">MDVTIIIPTFNRLWSLPKAIASCFESPLKIQVIVVDDGSTDGTLAWLNTQQNILIVHQENQGKDHAINNVFHLAQGKYIRFLDSDDWFLPNSTTKLFEAAESTQADVVAAGYEVYDEHENFIRKGDWIECDDFIAQQLGECDSSHYSAYLFRKSFSADIPHRQEFGARDDRQFLIEVALKHPKTTFITERTLAHRSHTKNRLQNMDDTATVANNLASLEIYRQALKVLEAKNELTPRRIQASIKMLWPLAHWIAKHDLQKATTVYNWIKSLDPNFSMPTKGFLGFTYRTLGFEWTEKLLHFRRKMIRQKL</sequence>
<gene>
    <name evidence="2" type="ORF">DHW03_16575</name>
</gene>
<evidence type="ECO:0000313" key="2">
    <source>
        <dbReference type="EMBL" id="PWS26395.1"/>
    </source>
</evidence>
<keyword evidence="3" id="KW-1185">Reference proteome</keyword>
<dbReference type="GO" id="GO:0016758">
    <property type="term" value="F:hexosyltransferase activity"/>
    <property type="evidence" value="ECO:0007669"/>
    <property type="project" value="UniProtKB-ARBA"/>
</dbReference>
<dbReference type="CDD" id="cd00761">
    <property type="entry name" value="Glyco_tranf_GTA_type"/>
    <property type="match status" value="1"/>
</dbReference>
<dbReference type="AlphaFoldDB" id="A0A317EJA4"/>
<reference evidence="2 3" key="1">
    <citation type="submission" date="2018-05" db="EMBL/GenBank/DDBJ databases">
        <title>Pedobacter paludis sp. nov., isolated from wetland soil.</title>
        <authorList>
            <person name="Zhang Y."/>
            <person name="Wang G."/>
        </authorList>
    </citation>
    <scope>NUCLEOTIDE SEQUENCE [LARGE SCALE GENOMIC DNA]</scope>
    <source>
        <strain evidence="2 3">KCTC22721</strain>
    </source>
</reference>
<comment type="caution">
    <text evidence="2">The sequence shown here is derived from an EMBL/GenBank/DDBJ whole genome shotgun (WGS) entry which is preliminary data.</text>
</comment>
<feature type="domain" description="Glycosyltransferase 2-like" evidence="1">
    <location>
        <begin position="4"/>
        <end position="138"/>
    </location>
</feature>
<protein>
    <recommendedName>
        <fullName evidence="1">Glycosyltransferase 2-like domain-containing protein</fullName>
    </recommendedName>
</protein>